<name>A0AA37PI15_9MYCO</name>
<dbReference type="InterPro" id="IPR003594">
    <property type="entry name" value="HATPase_dom"/>
</dbReference>
<keyword evidence="1" id="KW-0418">Kinase</keyword>
<evidence type="ECO:0000313" key="4">
    <source>
        <dbReference type="EMBL" id="GKU70249.1"/>
    </source>
</evidence>
<gene>
    <name evidence="3" type="ORF">MmonteBS_18110</name>
    <name evidence="4" type="ORF">NJB18185_00270</name>
</gene>
<sequence length="133" mass="14289">MLLYRQPAPLAMRFDADVDHLAPSRDALRGWLAQAGIEPEQIQYVLTAVGEAVANAIEHGYRGQSAGTVSLRATAVVDSLHVTVIDSGTWKTPRTAPGGNRGRGIILMRGLVEDITIRSTEAGTTVHLYARIA</sequence>
<reference evidence="4" key="4">
    <citation type="submission" date="2022-04" db="EMBL/GenBank/DDBJ databases">
        <authorList>
            <person name="Komine T."/>
            <person name="Fukano H."/>
            <person name="Wada S."/>
        </authorList>
    </citation>
    <scope>NUCLEOTIDE SEQUENCE</scope>
    <source>
        <strain evidence="4">NJB18185</strain>
    </source>
</reference>
<keyword evidence="1" id="KW-0723">Serine/threonine-protein kinase</keyword>
<dbReference type="EMBL" id="BFCH01000011">
    <property type="protein sequence ID" value="GBG37439.1"/>
    <property type="molecule type" value="Genomic_DNA"/>
</dbReference>
<dbReference type="CDD" id="cd16936">
    <property type="entry name" value="HATPase_RsbW-like"/>
    <property type="match status" value="1"/>
</dbReference>
<organism evidence="4 6">
    <name type="scientific">Mycobacterium montefiorense</name>
    <dbReference type="NCBI Taxonomy" id="154654"/>
    <lineage>
        <taxon>Bacteria</taxon>
        <taxon>Bacillati</taxon>
        <taxon>Actinomycetota</taxon>
        <taxon>Actinomycetes</taxon>
        <taxon>Mycobacteriales</taxon>
        <taxon>Mycobacteriaceae</taxon>
        <taxon>Mycobacterium</taxon>
        <taxon>Mycobacterium simiae complex</taxon>
    </lineage>
</organism>
<keyword evidence="5" id="KW-1185">Reference proteome</keyword>
<dbReference type="EMBL" id="BQYH01000002">
    <property type="protein sequence ID" value="GKU70249.1"/>
    <property type="molecule type" value="Genomic_DNA"/>
</dbReference>
<feature type="domain" description="Histidine kinase/HSP90-like ATPase" evidence="2">
    <location>
        <begin position="14"/>
        <end position="128"/>
    </location>
</feature>
<evidence type="ECO:0000313" key="3">
    <source>
        <dbReference type="EMBL" id="GBG37439.1"/>
    </source>
</evidence>
<reference evidence="5" key="2">
    <citation type="submission" date="2018-04" db="EMBL/GenBank/DDBJ databases">
        <title>Draft genome sequence of Mycobacterium montefiorense isolated from Japanese black salamander.</title>
        <authorList>
            <person name="Fukano H."/>
            <person name="Yoshida M."/>
            <person name="Shimizu A."/>
            <person name="Iwao H."/>
            <person name="Kurata O."/>
            <person name="Katayama Y."/>
            <person name="Omatsu T."/>
            <person name="Mizutani T."/>
            <person name="Wada S."/>
            <person name="Hoshino Y."/>
        </authorList>
    </citation>
    <scope>NUCLEOTIDE SEQUENCE [LARGE SCALE GENOMIC DNA]</scope>
    <source>
        <strain evidence="5">BS</strain>
    </source>
</reference>
<keyword evidence="1" id="KW-0808">Transferase</keyword>
<accession>A0AA37PI15</accession>
<dbReference type="AlphaFoldDB" id="A0AA37PI15"/>
<dbReference type="Proteomes" id="UP000245060">
    <property type="component" value="Unassembled WGS sequence"/>
</dbReference>
<dbReference type="GO" id="GO:0004674">
    <property type="term" value="F:protein serine/threonine kinase activity"/>
    <property type="evidence" value="ECO:0007669"/>
    <property type="project" value="UniProtKB-KW"/>
</dbReference>
<dbReference type="PANTHER" id="PTHR35526">
    <property type="entry name" value="ANTI-SIGMA-F FACTOR RSBW-RELATED"/>
    <property type="match status" value="1"/>
</dbReference>
<dbReference type="InterPro" id="IPR036890">
    <property type="entry name" value="HATPase_C_sf"/>
</dbReference>
<reference evidence="4" key="3">
    <citation type="journal article" date="2022" name="Microbiol. Resour. Announc.">
        <title>Draft Genome Sequences of Eight Mycobacterium montefiorense Strains Isolated from Salamanders in Captivity.</title>
        <authorList>
            <person name="Komine T."/>
            <person name="Ihara H."/>
            <person name="Fukano H."/>
            <person name="Hoshino Y."/>
            <person name="Kurata O."/>
            <person name="Wada S."/>
        </authorList>
    </citation>
    <scope>NUCLEOTIDE SEQUENCE</scope>
    <source>
        <strain evidence="4">NJB18185</strain>
    </source>
</reference>
<dbReference type="Gene3D" id="3.30.565.10">
    <property type="entry name" value="Histidine kinase-like ATPase, C-terminal domain"/>
    <property type="match status" value="1"/>
</dbReference>
<comment type="caution">
    <text evidence="4">The sequence shown here is derived from an EMBL/GenBank/DDBJ whole genome shotgun (WGS) entry which is preliminary data.</text>
</comment>
<dbReference type="Pfam" id="PF13581">
    <property type="entry name" value="HATPase_c_2"/>
    <property type="match status" value="1"/>
</dbReference>
<evidence type="ECO:0000313" key="5">
    <source>
        <dbReference type="Proteomes" id="UP000245060"/>
    </source>
</evidence>
<evidence type="ECO:0000313" key="6">
    <source>
        <dbReference type="Proteomes" id="UP001139505"/>
    </source>
</evidence>
<proteinExistence type="predicted"/>
<dbReference type="Proteomes" id="UP001139505">
    <property type="component" value="Unassembled WGS sequence"/>
</dbReference>
<protein>
    <recommendedName>
        <fullName evidence="2">Histidine kinase/HSP90-like ATPase domain-containing protein</fullName>
    </recommendedName>
</protein>
<evidence type="ECO:0000256" key="1">
    <source>
        <dbReference type="ARBA" id="ARBA00022527"/>
    </source>
</evidence>
<dbReference type="SUPFAM" id="SSF55874">
    <property type="entry name" value="ATPase domain of HSP90 chaperone/DNA topoisomerase II/histidine kinase"/>
    <property type="match status" value="1"/>
</dbReference>
<dbReference type="InterPro" id="IPR050267">
    <property type="entry name" value="Anti-sigma-factor_SerPK"/>
</dbReference>
<reference evidence="3" key="1">
    <citation type="journal article" date="2018" name="Genome Announc.">
        <title>Draft Genome Sequence of Mycobacterium montefiorense Isolated from Japanese Black Salamander (Hynobius nigrescens).</title>
        <authorList>
            <person name="Fukano H."/>
            <person name="Yoshida M."/>
            <person name="Shimizu A."/>
            <person name="Iwao H."/>
            <person name="Katayama Y."/>
            <person name="Omatsu T."/>
            <person name="Mizutani T."/>
            <person name="Kurata O."/>
            <person name="Wada S."/>
            <person name="Hoshino Y."/>
        </authorList>
    </citation>
    <scope>NUCLEOTIDE SEQUENCE</scope>
    <source>
        <strain evidence="3">BS</strain>
    </source>
</reference>
<dbReference type="PANTHER" id="PTHR35526:SF3">
    <property type="entry name" value="ANTI-SIGMA-F FACTOR RSBW"/>
    <property type="match status" value="1"/>
</dbReference>
<evidence type="ECO:0000259" key="2">
    <source>
        <dbReference type="Pfam" id="PF13581"/>
    </source>
</evidence>